<dbReference type="InterPro" id="IPR011250">
    <property type="entry name" value="OMP/PagP_B-barrel"/>
</dbReference>
<name>A0A7C3KJ40_9CYAN</name>
<evidence type="ECO:0008006" key="3">
    <source>
        <dbReference type="Google" id="ProtNLM"/>
    </source>
</evidence>
<dbReference type="SUPFAM" id="SSF56925">
    <property type="entry name" value="OMPA-like"/>
    <property type="match status" value="1"/>
</dbReference>
<protein>
    <recommendedName>
        <fullName evidence="3">Porin family protein</fullName>
    </recommendedName>
</protein>
<dbReference type="EMBL" id="DSRU01000318">
    <property type="protein sequence ID" value="HFN00323.1"/>
    <property type="molecule type" value="Genomic_DNA"/>
</dbReference>
<feature type="chain" id="PRO_5027847497" description="Porin family protein" evidence="1">
    <location>
        <begin position="31"/>
        <end position="175"/>
    </location>
</feature>
<comment type="caution">
    <text evidence="2">The sequence shown here is derived from an EMBL/GenBank/DDBJ whole genome shotgun (WGS) entry which is preliminary data.</text>
</comment>
<dbReference type="InterPro" id="IPR000758">
    <property type="entry name" value="Enterovir_OMP"/>
</dbReference>
<gene>
    <name evidence="2" type="ORF">ENR64_21770</name>
</gene>
<dbReference type="PROSITE" id="PS00695">
    <property type="entry name" value="ENT_VIR_OMP_2"/>
    <property type="match status" value="1"/>
</dbReference>
<dbReference type="GO" id="GO:0044384">
    <property type="term" value="C:host outer membrane"/>
    <property type="evidence" value="ECO:0007669"/>
    <property type="project" value="InterPro"/>
</dbReference>
<organism evidence="2">
    <name type="scientific">Oscillatoriales cyanobacterium SpSt-418</name>
    <dbReference type="NCBI Taxonomy" id="2282169"/>
    <lineage>
        <taxon>Bacteria</taxon>
        <taxon>Bacillati</taxon>
        <taxon>Cyanobacteriota</taxon>
        <taxon>Cyanophyceae</taxon>
        <taxon>Oscillatoriophycideae</taxon>
        <taxon>Oscillatoriales</taxon>
    </lineage>
</organism>
<evidence type="ECO:0000256" key="1">
    <source>
        <dbReference type="SAM" id="SignalP"/>
    </source>
</evidence>
<feature type="signal peptide" evidence="1">
    <location>
        <begin position="1"/>
        <end position="30"/>
    </location>
</feature>
<sequence length="175" mass="18170">MSRIYKTFVALSVLSSVAIAPLFSTSKAIAQPIRYDGSYVGGGVAAGVTNGGQDNDAATLGGNIQGRFAVPKAPISVRGAVVFGSENAAIVPSITYDQRIADNANIYAGVGYSFVDKDNKPSPLGNRDSVVLTVGAEAEVVKRVVVYGDAKWGINGYENSPADALSFQAGVGYRF</sequence>
<reference evidence="2" key="1">
    <citation type="journal article" date="2020" name="mSystems">
        <title>Genome- and Community-Level Interaction Insights into Carbon Utilization and Element Cycling Functions of Hydrothermarchaeota in Hydrothermal Sediment.</title>
        <authorList>
            <person name="Zhou Z."/>
            <person name="Liu Y."/>
            <person name="Xu W."/>
            <person name="Pan J."/>
            <person name="Luo Z.H."/>
            <person name="Li M."/>
        </authorList>
    </citation>
    <scope>NUCLEOTIDE SEQUENCE [LARGE SCALE GENOMIC DNA]</scope>
    <source>
        <strain evidence="2">SpSt-418</strain>
    </source>
</reference>
<dbReference type="AlphaFoldDB" id="A0A7C3KJ40"/>
<proteinExistence type="predicted"/>
<evidence type="ECO:0000313" key="2">
    <source>
        <dbReference type="EMBL" id="HFN00323.1"/>
    </source>
</evidence>
<accession>A0A7C3KJ40</accession>
<keyword evidence="1" id="KW-0732">Signal</keyword>